<dbReference type="Proteomes" id="UP000006263">
    <property type="component" value="Unassembled WGS sequence"/>
</dbReference>
<proteinExistence type="predicted"/>
<gene>
    <name evidence="1" type="ORF">GMES_0221</name>
</gene>
<organism evidence="1 2">
    <name type="scientific">Paraglaciecola mesophila KMM 241</name>
    <dbReference type="NCBI Taxonomy" id="1128912"/>
    <lineage>
        <taxon>Bacteria</taxon>
        <taxon>Pseudomonadati</taxon>
        <taxon>Pseudomonadota</taxon>
        <taxon>Gammaproteobacteria</taxon>
        <taxon>Alteromonadales</taxon>
        <taxon>Alteromonadaceae</taxon>
        <taxon>Paraglaciecola</taxon>
    </lineage>
</organism>
<evidence type="ECO:0000313" key="1">
    <source>
        <dbReference type="EMBL" id="GAC22530.1"/>
    </source>
</evidence>
<comment type="caution">
    <text evidence="1">The sequence shown here is derived from an EMBL/GenBank/DDBJ whole genome shotgun (WGS) entry which is preliminary data.</text>
</comment>
<reference evidence="1 2" key="1">
    <citation type="journal article" date="2017" name="Antonie Van Leeuwenhoek">
        <title>Rhizobium rhizosphaerae sp. nov., a novel species isolated from rice rhizosphere.</title>
        <authorList>
            <person name="Zhao J.J."/>
            <person name="Zhang J."/>
            <person name="Zhang R.J."/>
            <person name="Zhang C.W."/>
            <person name="Yin H.Q."/>
            <person name="Zhang X.X."/>
        </authorList>
    </citation>
    <scope>NUCLEOTIDE SEQUENCE [LARGE SCALE GENOMIC DNA]</scope>
    <source>
        <strain evidence="1 2">KMM 241</strain>
    </source>
</reference>
<accession>K6ZGL8</accession>
<sequence length="297" mass="32546">MDMKKVVLVGAVFLAVVYFGGSMLATQKAEEAMQAVVNETRGFGAQISYDDLSASVFGSVTIDDLVIDTRIGKVLIDELYIEEFEQEQNMLSEIAMEADDIRVTGFPMNNSPRDLFEAFIYLLQQEGNEIDLALALEIDIDEDEAELEALSIDGDNIGELHASIKMRGLKKLQDLQNQSPLLMGTVMLQELVVHEASLSLEDDGILDALLNSEAKQKGVSAGSLRESAIERGKKAKDRATDKTEKQLAEAGIALLEGDGITLTLDEDSPVKLGQLFLTGKQGMQRELQKAKFDLDID</sequence>
<protein>
    <submittedName>
        <fullName evidence="1">Uncharacterized protein</fullName>
    </submittedName>
</protein>
<dbReference type="EMBL" id="BAEP01000004">
    <property type="protein sequence ID" value="GAC22530.1"/>
    <property type="molecule type" value="Genomic_DNA"/>
</dbReference>
<dbReference type="RefSeq" id="WP_006990681.1">
    <property type="nucleotide sequence ID" value="NZ_BAEP01000004.1"/>
</dbReference>
<dbReference type="AlphaFoldDB" id="K6ZGL8"/>
<dbReference type="OrthoDB" id="6384258at2"/>
<evidence type="ECO:0000313" key="2">
    <source>
        <dbReference type="Proteomes" id="UP000006263"/>
    </source>
</evidence>
<dbReference type="eggNOG" id="ENOG50333VU">
    <property type="taxonomic scope" value="Bacteria"/>
</dbReference>
<name>K6ZGL8_9ALTE</name>